<reference evidence="1" key="1">
    <citation type="journal article" date="2014" name="Front. Microbiol.">
        <title>High frequency of phylogenetically diverse reductive dehalogenase-homologous genes in deep subseafloor sedimentary metagenomes.</title>
        <authorList>
            <person name="Kawai M."/>
            <person name="Futagami T."/>
            <person name="Toyoda A."/>
            <person name="Takaki Y."/>
            <person name="Nishi S."/>
            <person name="Hori S."/>
            <person name="Arai W."/>
            <person name="Tsubouchi T."/>
            <person name="Morono Y."/>
            <person name="Uchiyama I."/>
            <person name="Ito T."/>
            <person name="Fujiyama A."/>
            <person name="Inagaki F."/>
            <person name="Takami H."/>
        </authorList>
    </citation>
    <scope>NUCLEOTIDE SEQUENCE</scope>
    <source>
        <strain evidence="1">Expedition CK06-06</strain>
    </source>
</reference>
<organism evidence="1">
    <name type="scientific">marine sediment metagenome</name>
    <dbReference type="NCBI Taxonomy" id="412755"/>
    <lineage>
        <taxon>unclassified sequences</taxon>
        <taxon>metagenomes</taxon>
        <taxon>ecological metagenomes</taxon>
    </lineage>
</organism>
<comment type="caution">
    <text evidence="1">The sequence shown here is derived from an EMBL/GenBank/DDBJ whole genome shotgun (WGS) entry which is preliminary data.</text>
</comment>
<protein>
    <submittedName>
        <fullName evidence="1">Uncharacterized protein</fullName>
    </submittedName>
</protein>
<feature type="non-terminal residue" evidence="1">
    <location>
        <position position="42"/>
    </location>
</feature>
<dbReference type="AlphaFoldDB" id="X0X029"/>
<gene>
    <name evidence="1" type="ORF">S01H1_71779</name>
</gene>
<sequence>MLNSTCGYQNITGRPYILQVKGSCGVHVGWMIKEHPWGYPLI</sequence>
<accession>X0X029</accession>
<evidence type="ECO:0000313" key="1">
    <source>
        <dbReference type="EMBL" id="GAG30008.1"/>
    </source>
</evidence>
<dbReference type="EMBL" id="BARS01047826">
    <property type="protein sequence ID" value="GAG30008.1"/>
    <property type="molecule type" value="Genomic_DNA"/>
</dbReference>
<name>X0X029_9ZZZZ</name>
<proteinExistence type="predicted"/>